<comment type="function">
    <text evidence="1">Involved in gametogenesis and steroidogenesis.</text>
</comment>
<feature type="domain" description="Glycoprotein hormone subunit beta" evidence="9">
    <location>
        <begin position="21"/>
        <end position="113"/>
    </location>
</feature>
<keyword evidence="7" id="KW-1015">Disulfide bond</keyword>
<dbReference type="Gene3D" id="2.10.90.10">
    <property type="entry name" value="Cystine-knot cytokines"/>
    <property type="match status" value="1"/>
</dbReference>
<feature type="signal peptide" evidence="8">
    <location>
        <begin position="1"/>
        <end position="18"/>
    </location>
</feature>
<evidence type="ECO:0000256" key="4">
    <source>
        <dbReference type="ARBA" id="ARBA00011870"/>
    </source>
</evidence>
<accession>A0A024B6J4</accession>
<feature type="chain" id="PRO_5001527473" evidence="8">
    <location>
        <begin position="19"/>
        <end position="118"/>
    </location>
</feature>
<evidence type="ECO:0000256" key="2">
    <source>
        <dbReference type="ARBA" id="ARBA00004613"/>
    </source>
</evidence>
<evidence type="ECO:0000256" key="8">
    <source>
        <dbReference type="SAM" id="SignalP"/>
    </source>
</evidence>
<protein>
    <submittedName>
        <fullName evidence="10">Follicle stimulating hormone beta subunit</fullName>
    </submittedName>
</protein>
<organism evidence="10">
    <name type="scientific">Solea solea</name>
    <name type="common">Common sole</name>
    <dbReference type="NCBI Taxonomy" id="90069"/>
    <lineage>
        <taxon>Eukaryota</taxon>
        <taxon>Metazoa</taxon>
        <taxon>Chordata</taxon>
        <taxon>Craniata</taxon>
        <taxon>Vertebrata</taxon>
        <taxon>Euteleostomi</taxon>
        <taxon>Actinopterygii</taxon>
        <taxon>Neopterygii</taxon>
        <taxon>Teleostei</taxon>
        <taxon>Neoteleostei</taxon>
        <taxon>Acanthomorphata</taxon>
        <taxon>Carangaria</taxon>
        <taxon>Pleuronectiformes</taxon>
        <taxon>Pleuronectoidei</taxon>
        <taxon>Soleidae</taxon>
        <taxon>Solea</taxon>
    </lineage>
</organism>
<dbReference type="EMBL" id="KJ510526">
    <property type="protein sequence ID" value="AHZ13199.1"/>
    <property type="molecule type" value="Genomic_DNA"/>
</dbReference>
<dbReference type="GO" id="GO:0030728">
    <property type="term" value="P:ovulation"/>
    <property type="evidence" value="ECO:0007669"/>
    <property type="project" value="TreeGrafter"/>
</dbReference>
<evidence type="ECO:0000256" key="5">
    <source>
        <dbReference type="ARBA" id="ARBA00022525"/>
    </source>
</evidence>
<dbReference type="InterPro" id="IPR001545">
    <property type="entry name" value="Gonadotropin_bsu"/>
</dbReference>
<dbReference type="SMART" id="SM00068">
    <property type="entry name" value="GHB"/>
    <property type="match status" value="1"/>
</dbReference>
<dbReference type="SMR" id="A0A024B6J4"/>
<dbReference type="GO" id="GO:0005737">
    <property type="term" value="C:cytoplasm"/>
    <property type="evidence" value="ECO:0007669"/>
    <property type="project" value="TreeGrafter"/>
</dbReference>
<keyword evidence="8" id="KW-0732">Signal</keyword>
<comment type="subcellular location">
    <subcellularLocation>
        <location evidence="2">Secreted</location>
    </subcellularLocation>
</comment>
<dbReference type="PANTHER" id="PTHR11515">
    <property type="entry name" value="GLYCOPROTEIN HORMONE BETA CHAIN"/>
    <property type="match status" value="1"/>
</dbReference>
<dbReference type="CDD" id="cd00069">
    <property type="entry name" value="GHB_like"/>
    <property type="match status" value="1"/>
</dbReference>
<keyword evidence="6" id="KW-0372">Hormone</keyword>
<dbReference type="Pfam" id="PF00007">
    <property type="entry name" value="Cys_knot"/>
    <property type="match status" value="1"/>
</dbReference>
<keyword evidence="5" id="KW-0964">Secreted</keyword>
<dbReference type="GO" id="GO:0007186">
    <property type="term" value="P:G protein-coupled receptor signaling pathway"/>
    <property type="evidence" value="ECO:0007669"/>
    <property type="project" value="TreeGrafter"/>
</dbReference>
<dbReference type="AlphaFoldDB" id="A0A024B6J4"/>
<sequence>MQLVVMAAVLAIAGAGQSCSSRCRPANVSIPVQSCGNTEYIYTTMCAGQCYHEDPNYVHGMDRQMICNGDWTYEVKRINGCPQAVTYPVARNCHCTSCNQDNTHCGRFPGEITSCLAF</sequence>
<evidence type="ECO:0000256" key="3">
    <source>
        <dbReference type="ARBA" id="ARBA00006552"/>
    </source>
</evidence>
<evidence type="ECO:0000256" key="6">
    <source>
        <dbReference type="ARBA" id="ARBA00022702"/>
    </source>
</evidence>
<evidence type="ECO:0000313" key="10">
    <source>
        <dbReference type="EMBL" id="AHZ13199.1"/>
    </source>
</evidence>
<dbReference type="PANTHER" id="PTHR11515:SF11">
    <property type="entry name" value="LUTROPIN SUBUNIT BETA"/>
    <property type="match status" value="1"/>
</dbReference>
<dbReference type="GO" id="GO:0005179">
    <property type="term" value="F:hormone activity"/>
    <property type="evidence" value="ECO:0007669"/>
    <property type="project" value="UniProtKB-KW"/>
</dbReference>
<comment type="similarity">
    <text evidence="3">Belongs to the glycoprotein hormones subunit beta family.</text>
</comment>
<gene>
    <name evidence="10" type="primary">fshb</name>
</gene>
<dbReference type="SUPFAM" id="SSF57501">
    <property type="entry name" value="Cystine-knot cytokines"/>
    <property type="match status" value="1"/>
</dbReference>
<dbReference type="GO" id="GO:0005615">
    <property type="term" value="C:extracellular space"/>
    <property type="evidence" value="ECO:0007669"/>
    <property type="project" value="TreeGrafter"/>
</dbReference>
<comment type="subunit">
    <text evidence="4">Heterodimer of an alpha and a beta chain.</text>
</comment>
<evidence type="ECO:0000256" key="1">
    <source>
        <dbReference type="ARBA" id="ARBA00003920"/>
    </source>
</evidence>
<proteinExistence type="inferred from homology"/>
<evidence type="ECO:0000259" key="9">
    <source>
        <dbReference type="Pfam" id="PF00007"/>
    </source>
</evidence>
<name>A0A024B6J4_SOLSO</name>
<dbReference type="OrthoDB" id="8903627at2759"/>
<evidence type="ECO:0000256" key="7">
    <source>
        <dbReference type="ARBA" id="ARBA00023157"/>
    </source>
</evidence>
<dbReference type="InterPro" id="IPR029034">
    <property type="entry name" value="Cystine-knot_cytokine"/>
</dbReference>
<dbReference type="InterPro" id="IPR006208">
    <property type="entry name" value="Glyco_hormone_CN"/>
</dbReference>
<reference evidence="10" key="1">
    <citation type="journal article" date="2015" name="Gen. Comp. Endocrinol.">
        <title>In- and outdoor reproduction of first generation common sole Solea solea under a natural photothermal regime: Temporal progression of sexual maturation assessed by monitoring plasma steroids and gonadotropin mRNA expression.</title>
        <authorList>
            <person name="Palstra A.P."/>
            <person name="Blok M.C."/>
            <person name="Kals J."/>
            <person name="Blom E."/>
            <person name="Tuinhof-Koelma N."/>
            <person name="Dirks R.P."/>
            <person name="Forlenza M."/>
            <person name="Blonk R.J."/>
        </authorList>
    </citation>
    <scope>NUCLEOTIDE SEQUENCE</scope>
</reference>